<name>A0A6A5TYD3_9PLEO</name>
<evidence type="ECO:0000313" key="3">
    <source>
        <dbReference type="Proteomes" id="UP000800035"/>
    </source>
</evidence>
<reference evidence="2" key="1">
    <citation type="journal article" date="2020" name="Stud. Mycol.">
        <title>101 Dothideomycetes genomes: a test case for predicting lifestyles and emergence of pathogens.</title>
        <authorList>
            <person name="Haridas S."/>
            <person name="Albert R."/>
            <person name="Binder M."/>
            <person name="Bloem J."/>
            <person name="Labutti K."/>
            <person name="Salamov A."/>
            <person name="Andreopoulos B."/>
            <person name="Baker S."/>
            <person name="Barry K."/>
            <person name="Bills G."/>
            <person name="Bluhm B."/>
            <person name="Cannon C."/>
            <person name="Castanera R."/>
            <person name="Culley D."/>
            <person name="Daum C."/>
            <person name="Ezra D."/>
            <person name="Gonzalez J."/>
            <person name="Henrissat B."/>
            <person name="Kuo A."/>
            <person name="Liang C."/>
            <person name="Lipzen A."/>
            <person name="Lutzoni F."/>
            <person name="Magnuson J."/>
            <person name="Mondo S."/>
            <person name="Nolan M."/>
            <person name="Ohm R."/>
            <person name="Pangilinan J."/>
            <person name="Park H.-J."/>
            <person name="Ramirez L."/>
            <person name="Alfaro M."/>
            <person name="Sun H."/>
            <person name="Tritt A."/>
            <person name="Yoshinaga Y."/>
            <person name="Zwiers L.-H."/>
            <person name="Turgeon B."/>
            <person name="Goodwin S."/>
            <person name="Spatafora J."/>
            <person name="Crous P."/>
            <person name="Grigoriev I."/>
        </authorList>
    </citation>
    <scope>NUCLEOTIDE SEQUENCE</scope>
    <source>
        <strain evidence="2">CBS 675.92</strain>
    </source>
</reference>
<proteinExistence type="predicted"/>
<dbReference type="AlphaFoldDB" id="A0A6A5TYD3"/>
<sequence>MDMFLTDKLSMEAVSPGAPPVQPPRSPYTSSTGYDTEAQQLSYISKATQLPIYSIYKRVLPPFALPAQPRLILRPSENLPDPKDDSTYTSPLFVLPVELRYKIYGYLVEEVVIPLETTQPDLAVYYTILHISKECLQVCRQMTEELRDNMIHLNEMLAPELMVPQHCFSGFDALLPLFDMARSHDIEWLKTHDPITEVNAGKQELELTIVGYLVCYYGMDVKKLLDIELYEWEKEALATLLEKMLVRMRNKDKSLTVRVLMTPIQKRPSESTLVTRLTELWWATKSGEKKVCKLILVEEPNAEWSKMRLKRLLEDWSIEYVLEKLQTSTMTPLEMGVMIGEEIKQDAMDEEQELADG</sequence>
<dbReference type="EMBL" id="ML976989">
    <property type="protein sequence ID" value="KAF1957635.1"/>
    <property type="molecule type" value="Genomic_DNA"/>
</dbReference>
<keyword evidence="3" id="KW-1185">Reference proteome</keyword>
<protein>
    <submittedName>
        <fullName evidence="2">Uncharacterized protein</fullName>
    </submittedName>
</protein>
<dbReference type="Proteomes" id="UP000800035">
    <property type="component" value="Unassembled WGS sequence"/>
</dbReference>
<accession>A0A6A5TYD3</accession>
<gene>
    <name evidence="2" type="ORF">CC80DRAFT_503939</name>
</gene>
<feature type="region of interest" description="Disordered" evidence="1">
    <location>
        <begin position="12"/>
        <end position="33"/>
    </location>
</feature>
<feature type="compositionally biased region" description="Pro residues" evidence="1">
    <location>
        <begin position="17"/>
        <end position="26"/>
    </location>
</feature>
<evidence type="ECO:0000313" key="2">
    <source>
        <dbReference type="EMBL" id="KAF1957635.1"/>
    </source>
</evidence>
<organism evidence="2 3">
    <name type="scientific">Byssothecium circinans</name>
    <dbReference type="NCBI Taxonomy" id="147558"/>
    <lineage>
        <taxon>Eukaryota</taxon>
        <taxon>Fungi</taxon>
        <taxon>Dikarya</taxon>
        <taxon>Ascomycota</taxon>
        <taxon>Pezizomycotina</taxon>
        <taxon>Dothideomycetes</taxon>
        <taxon>Pleosporomycetidae</taxon>
        <taxon>Pleosporales</taxon>
        <taxon>Massarineae</taxon>
        <taxon>Massarinaceae</taxon>
        <taxon>Byssothecium</taxon>
    </lineage>
</organism>
<evidence type="ECO:0000256" key="1">
    <source>
        <dbReference type="SAM" id="MobiDB-lite"/>
    </source>
</evidence>